<reference evidence="4" key="2">
    <citation type="submission" date="2023-05" db="EMBL/GenBank/DDBJ databases">
        <authorList>
            <consortium name="Lawrence Berkeley National Laboratory"/>
            <person name="Steindorff A."/>
            <person name="Hensen N."/>
            <person name="Bonometti L."/>
            <person name="Westerberg I."/>
            <person name="Brannstrom I.O."/>
            <person name="Guillou S."/>
            <person name="Cros-Aarteil S."/>
            <person name="Calhoun S."/>
            <person name="Haridas S."/>
            <person name="Kuo A."/>
            <person name="Mondo S."/>
            <person name="Pangilinan J."/>
            <person name="Riley R."/>
            <person name="Labutti K."/>
            <person name="Andreopoulos B."/>
            <person name="Lipzen A."/>
            <person name="Chen C."/>
            <person name="Yanf M."/>
            <person name="Daum C."/>
            <person name="Ng V."/>
            <person name="Clum A."/>
            <person name="Ohm R."/>
            <person name="Martin F."/>
            <person name="Silar P."/>
            <person name="Natvig D."/>
            <person name="Lalanne C."/>
            <person name="Gautier V."/>
            <person name="Ament-Velasquez S.L."/>
            <person name="Kruys A."/>
            <person name="Hutchinson M.I."/>
            <person name="Powell A.J."/>
            <person name="Barry K."/>
            <person name="Miller A.N."/>
            <person name="Grigoriev I.V."/>
            <person name="Debuchy R."/>
            <person name="Gladieux P."/>
            <person name="Thoren M.H."/>
            <person name="Johannesson H."/>
        </authorList>
    </citation>
    <scope>NUCLEOTIDE SEQUENCE</scope>
    <source>
        <strain evidence="4">CBS 359.72</strain>
    </source>
</reference>
<dbReference type="EMBL" id="MU857748">
    <property type="protein sequence ID" value="KAK4244268.1"/>
    <property type="molecule type" value="Genomic_DNA"/>
</dbReference>
<dbReference type="InterPro" id="IPR004045">
    <property type="entry name" value="Glutathione_S-Trfase_N"/>
</dbReference>
<comment type="similarity">
    <text evidence="1">Belongs to the GST superfamily.</text>
</comment>
<dbReference type="InterPro" id="IPR010987">
    <property type="entry name" value="Glutathione-S-Trfase_C-like"/>
</dbReference>
<comment type="caution">
    <text evidence="4">The sequence shown here is derived from an EMBL/GenBank/DDBJ whole genome shotgun (WGS) entry which is preliminary data.</text>
</comment>
<evidence type="ECO:0008006" key="6">
    <source>
        <dbReference type="Google" id="ProtNLM"/>
    </source>
</evidence>
<evidence type="ECO:0000259" key="3">
    <source>
        <dbReference type="PROSITE" id="PS50405"/>
    </source>
</evidence>
<dbReference type="Gene3D" id="3.40.30.10">
    <property type="entry name" value="Glutaredoxin"/>
    <property type="match status" value="1"/>
</dbReference>
<evidence type="ECO:0000313" key="4">
    <source>
        <dbReference type="EMBL" id="KAK4244268.1"/>
    </source>
</evidence>
<dbReference type="SFLD" id="SFLDG00358">
    <property type="entry name" value="Main_(cytGST)"/>
    <property type="match status" value="1"/>
</dbReference>
<dbReference type="InterPro" id="IPR040079">
    <property type="entry name" value="Glutathione_S-Trfase"/>
</dbReference>
<dbReference type="GO" id="GO:0005737">
    <property type="term" value="C:cytoplasm"/>
    <property type="evidence" value="ECO:0007669"/>
    <property type="project" value="TreeGrafter"/>
</dbReference>
<dbReference type="SUPFAM" id="SSF52833">
    <property type="entry name" value="Thioredoxin-like"/>
    <property type="match status" value="1"/>
</dbReference>
<dbReference type="SFLD" id="SFLDS00019">
    <property type="entry name" value="Glutathione_Transferase_(cytos"/>
    <property type="match status" value="1"/>
</dbReference>
<dbReference type="PANTHER" id="PTHR43968">
    <property type="match status" value="1"/>
</dbReference>
<proteinExistence type="inferred from homology"/>
<dbReference type="InterPro" id="IPR050983">
    <property type="entry name" value="GST_Omega/HSP26"/>
</dbReference>
<dbReference type="Pfam" id="PF13417">
    <property type="entry name" value="GST_N_3"/>
    <property type="match status" value="1"/>
</dbReference>
<feature type="domain" description="GST C-terminal" evidence="3">
    <location>
        <begin position="132"/>
        <end position="287"/>
    </location>
</feature>
<dbReference type="Proteomes" id="UP001303647">
    <property type="component" value="Unassembled WGS sequence"/>
</dbReference>
<dbReference type="Gene3D" id="1.20.1050.10">
    <property type="match status" value="1"/>
</dbReference>
<keyword evidence="5" id="KW-1185">Reference proteome</keyword>
<accession>A0AAN7CP33</accession>
<dbReference type="PROSITE" id="PS50404">
    <property type="entry name" value="GST_NTER"/>
    <property type="match status" value="1"/>
</dbReference>
<name>A0AAN7CP33_9PEZI</name>
<sequence>MAGFPKITVYSSKASQWASVAHLTLAEKGYKPEEYDVEEIDLVGGENFNPEFLKIQPNGTIPALTSSELDKPLIESVDILAYLDKLRPDSRSLFPEDAAQRKKVDSLIAVVHQDQMSTNLILLGARDKTELDERKRGIWRQFVNNRQEKLEKYGAADPENPFYAPKTKENGQLHEVYNTEVGPAHERFFQDNHKGYKALSQGLQKLNSLLVLPYAAGEAVTAADFHIVPWLAHALWGAGGNFIDDFEPLEKLINKSDPEFKFGEVTKRWWRNISATPAFQQVFPELH</sequence>
<dbReference type="AlphaFoldDB" id="A0AAN7CP33"/>
<gene>
    <name evidence="4" type="ORF">C7999DRAFT_35384</name>
</gene>
<organism evidence="4 5">
    <name type="scientific">Corynascus novoguineensis</name>
    <dbReference type="NCBI Taxonomy" id="1126955"/>
    <lineage>
        <taxon>Eukaryota</taxon>
        <taxon>Fungi</taxon>
        <taxon>Dikarya</taxon>
        <taxon>Ascomycota</taxon>
        <taxon>Pezizomycotina</taxon>
        <taxon>Sordariomycetes</taxon>
        <taxon>Sordariomycetidae</taxon>
        <taxon>Sordariales</taxon>
        <taxon>Chaetomiaceae</taxon>
        <taxon>Corynascus</taxon>
    </lineage>
</organism>
<evidence type="ECO:0000313" key="5">
    <source>
        <dbReference type="Proteomes" id="UP001303647"/>
    </source>
</evidence>
<dbReference type="PROSITE" id="PS50405">
    <property type="entry name" value="GST_CTER"/>
    <property type="match status" value="1"/>
</dbReference>
<dbReference type="PANTHER" id="PTHR43968:SF6">
    <property type="entry name" value="GLUTATHIONE S-TRANSFERASE OMEGA"/>
    <property type="match status" value="1"/>
</dbReference>
<feature type="domain" description="GST N-terminal" evidence="2">
    <location>
        <begin position="5"/>
        <end position="91"/>
    </location>
</feature>
<dbReference type="InterPro" id="IPR036282">
    <property type="entry name" value="Glutathione-S-Trfase_C_sf"/>
</dbReference>
<reference evidence="4" key="1">
    <citation type="journal article" date="2023" name="Mol. Phylogenet. Evol.">
        <title>Genome-scale phylogeny and comparative genomics of the fungal order Sordariales.</title>
        <authorList>
            <person name="Hensen N."/>
            <person name="Bonometti L."/>
            <person name="Westerberg I."/>
            <person name="Brannstrom I.O."/>
            <person name="Guillou S."/>
            <person name="Cros-Aarteil S."/>
            <person name="Calhoun S."/>
            <person name="Haridas S."/>
            <person name="Kuo A."/>
            <person name="Mondo S."/>
            <person name="Pangilinan J."/>
            <person name="Riley R."/>
            <person name="LaButti K."/>
            <person name="Andreopoulos B."/>
            <person name="Lipzen A."/>
            <person name="Chen C."/>
            <person name="Yan M."/>
            <person name="Daum C."/>
            <person name="Ng V."/>
            <person name="Clum A."/>
            <person name="Steindorff A."/>
            <person name="Ohm R.A."/>
            <person name="Martin F."/>
            <person name="Silar P."/>
            <person name="Natvig D.O."/>
            <person name="Lalanne C."/>
            <person name="Gautier V."/>
            <person name="Ament-Velasquez S.L."/>
            <person name="Kruys A."/>
            <person name="Hutchinson M.I."/>
            <person name="Powell A.J."/>
            <person name="Barry K."/>
            <person name="Miller A.N."/>
            <person name="Grigoriev I.V."/>
            <person name="Debuchy R."/>
            <person name="Gladieux P."/>
            <person name="Hiltunen Thoren M."/>
            <person name="Johannesson H."/>
        </authorList>
    </citation>
    <scope>NUCLEOTIDE SEQUENCE</scope>
    <source>
        <strain evidence="4">CBS 359.72</strain>
    </source>
</reference>
<protein>
    <recommendedName>
        <fullName evidence="6">Glutathione S-transferase</fullName>
    </recommendedName>
</protein>
<dbReference type="SUPFAM" id="SSF47616">
    <property type="entry name" value="GST C-terminal domain-like"/>
    <property type="match status" value="1"/>
</dbReference>
<evidence type="ECO:0000256" key="1">
    <source>
        <dbReference type="ARBA" id="ARBA00007409"/>
    </source>
</evidence>
<evidence type="ECO:0000259" key="2">
    <source>
        <dbReference type="PROSITE" id="PS50404"/>
    </source>
</evidence>
<dbReference type="InterPro" id="IPR036249">
    <property type="entry name" value="Thioredoxin-like_sf"/>
</dbReference>
<dbReference type="CDD" id="cd00570">
    <property type="entry name" value="GST_N_family"/>
    <property type="match status" value="1"/>
</dbReference>